<reference evidence="7" key="1">
    <citation type="submission" date="2023-07" db="EMBL/GenBank/DDBJ databases">
        <authorList>
            <consortium name="AG Swart"/>
            <person name="Singh M."/>
            <person name="Singh A."/>
            <person name="Seah K."/>
            <person name="Emmerich C."/>
        </authorList>
    </citation>
    <scope>NUCLEOTIDE SEQUENCE</scope>
    <source>
        <strain evidence="7">DP1</strain>
    </source>
</reference>
<protein>
    <recommendedName>
        <fullName evidence="6">Homeobox domain-containing protein</fullName>
    </recommendedName>
</protein>
<gene>
    <name evidence="7" type="ORF">ECRASSUSDP1_LOCUS15040</name>
</gene>
<keyword evidence="8" id="KW-1185">Reference proteome</keyword>
<comment type="caution">
    <text evidence="7">The sequence shown here is derived from an EMBL/GenBank/DDBJ whole genome shotgun (WGS) entry which is preliminary data.</text>
</comment>
<accession>A0AAD1XJ59</accession>
<evidence type="ECO:0000256" key="3">
    <source>
        <dbReference type="ARBA" id="ARBA00023242"/>
    </source>
</evidence>
<name>A0AAD1XJ59_EUPCR</name>
<dbReference type="EMBL" id="CAMPGE010015050">
    <property type="protein sequence ID" value="CAI2373694.1"/>
    <property type="molecule type" value="Genomic_DNA"/>
</dbReference>
<feature type="region of interest" description="Disordered" evidence="5">
    <location>
        <begin position="25"/>
        <end position="73"/>
    </location>
</feature>
<feature type="compositionally biased region" description="Basic and acidic residues" evidence="5">
    <location>
        <begin position="34"/>
        <end position="58"/>
    </location>
</feature>
<evidence type="ECO:0000259" key="6">
    <source>
        <dbReference type="PROSITE" id="PS50071"/>
    </source>
</evidence>
<keyword evidence="3 4" id="KW-0539">Nucleus</keyword>
<evidence type="ECO:0000313" key="7">
    <source>
        <dbReference type="EMBL" id="CAI2373694.1"/>
    </source>
</evidence>
<evidence type="ECO:0000256" key="1">
    <source>
        <dbReference type="ARBA" id="ARBA00023125"/>
    </source>
</evidence>
<feature type="DNA-binding region" description="Homeobox" evidence="4">
    <location>
        <begin position="96"/>
        <end position="154"/>
    </location>
</feature>
<organism evidence="7 8">
    <name type="scientific">Euplotes crassus</name>
    <dbReference type="NCBI Taxonomy" id="5936"/>
    <lineage>
        <taxon>Eukaryota</taxon>
        <taxon>Sar</taxon>
        <taxon>Alveolata</taxon>
        <taxon>Ciliophora</taxon>
        <taxon>Intramacronucleata</taxon>
        <taxon>Spirotrichea</taxon>
        <taxon>Hypotrichia</taxon>
        <taxon>Euplotida</taxon>
        <taxon>Euplotidae</taxon>
        <taxon>Moneuplotes</taxon>
    </lineage>
</organism>
<dbReference type="AlphaFoldDB" id="A0AAD1XJ59"/>
<dbReference type="Pfam" id="PF05920">
    <property type="entry name" value="Homeobox_KN"/>
    <property type="match status" value="1"/>
</dbReference>
<dbReference type="CDD" id="cd00086">
    <property type="entry name" value="homeodomain"/>
    <property type="match status" value="1"/>
</dbReference>
<dbReference type="Gene3D" id="1.10.10.60">
    <property type="entry name" value="Homeodomain-like"/>
    <property type="match status" value="1"/>
</dbReference>
<keyword evidence="2 4" id="KW-0371">Homeobox</keyword>
<sequence>MIINKATRKVLLTLDFHTQATRENNAQLSQDLSAADKETPQLEEEKHKADNSKRKALDTEPVMSRGHDSNANHQIKYESLKESAEAKKGANGGKKNKVRPANFSLEQKEVLYSWLENNIECPIPRNQELKNLAICSGLSHAQIKLWCTNVRRRNLVVIRSSDETMSLKCDKTIKLRRETMKKNERKVKRKNIDESESEIDRSDLYQFM</sequence>
<dbReference type="InterPro" id="IPR001356">
    <property type="entry name" value="HD"/>
</dbReference>
<evidence type="ECO:0000256" key="4">
    <source>
        <dbReference type="PROSITE-ProRule" id="PRU00108"/>
    </source>
</evidence>
<feature type="domain" description="Homeobox" evidence="6">
    <location>
        <begin position="94"/>
        <end position="153"/>
    </location>
</feature>
<dbReference type="SUPFAM" id="SSF46689">
    <property type="entry name" value="Homeodomain-like"/>
    <property type="match status" value="1"/>
</dbReference>
<evidence type="ECO:0000313" key="8">
    <source>
        <dbReference type="Proteomes" id="UP001295684"/>
    </source>
</evidence>
<dbReference type="PROSITE" id="PS50071">
    <property type="entry name" value="HOMEOBOX_2"/>
    <property type="match status" value="1"/>
</dbReference>
<dbReference type="InterPro" id="IPR009057">
    <property type="entry name" value="Homeodomain-like_sf"/>
</dbReference>
<evidence type="ECO:0000256" key="5">
    <source>
        <dbReference type="SAM" id="MobiDB-lite"/>
    </source>
</evidence>
<dbReference type="Proteomes" id="UP001295684">
    <property type="component" value="Unassembled WGS sequence"/>
</dbReference>
<keyword evidence="1 4" id="KW-0238">DNA-binding</keyword>
<dbReference type="GO" id="GO:0003677">
    <property type="term" value="F:DNA binding"/>
    <property type="evidence" value="ECO:0007669"/>
    <property type="project" value="UniProtKB-UniRule"/>
</dbReference>
<dbReference type="GO" id="GO:0006355">
    <property type="term" value="P:regulation of DNA-templated transcription"/>
    <property type="evidence" value="ECO:0007669"/>
    <property type="project" value="InterPro"/>
</dbReference>
<proteinExistence type="predicted"/>
<dbReference type="InterPro" id="IPR008422">
    <property type="entry name" value="KN_HD"/>
</dbReference>
<comment type="subcellular location">
    <subcellularLocation>
        <location evidence="4">Nucleus</location>
    </subcellularLocation>
</comment>
<evidence type="ECO:0000256" key="2">
    <source>
        <dbReference type="ARBA" id="ARBA00023155"/>
    </source>
</evidence>
<dbReference type="GO" id="GO:0005634">
    <property type="term" value="C:nucleus"/>
    <property type="evidence" value="ECO:0007669"/>
    <property type="project" value="UniProtKB-SubCell"/>
</dbReference>